<proteinExistence type="inferred from homology"/>
<dbReference type="SUPFAM" id="SSF56091">
    <property type="entry name" value="DNA ligase/mRNA capping enzyme, catalytic domain"/>
    <property type="match status" value="1"/>
</dbReference>
<dbReference type="InterPro" id="IPR050191">
    <property type="entry name" value="ATP-dep_DNA_ligase"/>
</dbReference>
<dbReference type="Pfam" id="PF01068">
    <property type="entry name" value="DNA_ligase_A_M"/>
    <property type="match status" value="1"/>
</dbReference>
<evidence type="ECO:0000313" key="6">
    <source>
        <dbReference type="EMBL" id="TDW84192.1"/>
    </source>
</evidence>
<dbReference type="CDD" id="cd07971">
    <property type="entry name" value="OBF_DNA_ligase_LigD"/>
    <property type="match status" value="1"/>
</dbReference>
<dbReference type="GO" id="GO:0016874">
    <property type="term" value="F:ligase activity"/>
    <property type="evidence" value="ECO:0007669"/>
    <property type="project" value="UniProtKB-KW"/>
</dbReference>
<comment type="caution">
    <text evidence="6">The sequence shown here is derived from an EMBL/GenBank/DDBJ whole genome shotgun (WGS) entry which is preliminary data.</text>
</comment>
<dbReference type="Pfam" id="PF04679">
    <property type="entry name" value="DNA_ligase_A_C"/>
    <property type="match status" value="1"/>
</dbReference>
<dbReference type="InterPro" id="IPR012310">
    <property type="entry name" value="DNA_ligase_ATP-dep_cent"/>
</dbReference>
<dbReference type="Gene3D" id="3.30.1490.70">
    <property type="match status" value="1"/>
</dbReference>
<evidence type="ECO:0000256" key="4">
    <source>
        <dbReference type="ARBA" id="ARBA00034003"/>
    </source>
</evidence>
<organism evidence="6 7">
    <name type="scientific">Kribbella pratensis</name>
    <dbReference type="NCBI Taxonomy" id="2512112"/>
    <lineage>
        <taxon>Bacteria</taxon>
        <taxon>Bacillati</taxon>
        <taxon>Actinomycetota</taxon>
        <taxon>Actinomycetes</taxon>
        <taxon>Propionibacteriales</taxon>
        <taxon>Kribbellaceae</taxon>
        <taxon>Kribbella</taxon>
    </lineage>
</organism>
<dbReference type="PANTHER" id="PTHR45674:SF4">
    <property type="entry name" value="DNA LIGASE 1"/>
    <property type="match status" value="1"/>
</dbReference>
<keyword evidence="7" id="KW-1185">Reference proteome</keyword>
<protein>
    <recommendedName>
        <fullName evidence="2">DNA ligase (ATP)</fullName>
        <ecNumber evidence="2">6.5.1.1</ecNumber>
    </recommendedName>
</protein>
<dbReference type="Gene3D" id="2.40.50.140">
    <property type="entry name" value="Nucleic acid-binding proteins"/>
    <property type="match status" value="1"/>
</dbReference>
<dbReference type="Gene3D" id="3.30.470.30">
    <property type="entry name" value="DNA ligase/mRNA capping enzyme"/>
    <property type="match status" value="1"/>
</dbReference>
<comment type="catalytic activity">
    <reaction evidence="4">
        <text>ATP + (deoxyribonucleotide)n-3'-hydroxyl + 5'-phospho-(deoxyribonucleotide)m = (deoxyribonucleotide)n+m + AMP + diphosphate.</text>
        <dbReference type="EC" id="6.5.1.1"/>
    </reaction>
</comment>
<feature type="domain" description="ATP-dependent DNA ligase family profile" evidence="5">
    <location>
        <begin position="110"/>
        <end position="200"/>
    </location>
</feature>
<dbReference type="PROSITE" id="PS00697">
    <property type="entry name" value="DNA_LIGASE_A1"/>
    <property type="match status" value="1"/>
</dbReference>
<dbReference type="EC" id="6.5.1.1" evidence="2"/>
<gene>
    <name evidence="6" type="ORF">EV137_6997</name>
</gene>
<reference evidence="6 7" key="1">
    <citation type="submission" date="2019-03" db="EMBL/GenBank/DDBJ databases">
        <title>Genomic Encyclopedia of Type Strains, Phase III (KMG-III): the genomes of soil and plant-associated and newly described type strains.</title>
        <authorList>
            <person name="Whitman W."/>
        </authorList>
    </citation>
    <scope>NUCLEOTIDE SEQUENCE [LARGE SCALE GENOMIC DNA]</scope>
    <source>
        <strain evidence="6 7">VKMAc-2574</strain>
    </source>
</reference>
<accession>A0ABY2F7R4</accession>
<name>A0ABY2F7R4_9ACTN</name>
<evidence type="ECO:0000256" key="1">
    <source>
        <dbReference type="ARBA" id="ARBA00007572"/>
    </source>
</evidence>
<dbReference type="SUPFAM" id="SSF50249">
    <property type="entry name" value="Nucleic acid-binding proteins"/>
    <property type="match status" value="1"/>
</dbReference>
<dbReference type="PROSITE" id="PS50160">
    <property type="entry name" value="DNA_LIGASE_A3"/>
    <property type="match status" value="1"/>
</dbReference>
<evidence type="ECO:0000256" key="2">
    <source>
        <dbReference type="ARBA" id="ARBA00012727"/>
    </source>
</evidence>
<dbReference type="EMBL" id="SODU01000004">
    <property type="protein sequence ID" value="TDW84192.1"/>
    <property type="molecule type" value="Genomic_DNA"/>
</dbReference>
<dbReference type="CDD" id="cd07906">
    <property type="entry name" value="Adenylation_DNA_ligase_LigD_LigC"/>
    <property type="match status" value="1"/>
</dbReference>
<keyword evidence="3 6" id="KW-0436">Ligase</keyword>
<dbReference type="InterPro" id="IPR016059">
    <property type="entry name" value="DNA_ligase_ATP-dep_CS"/>
</dbReference>
<dbReference type="NCBIfam" id="TIGR02779">
    <property type="entry name" value="NHEJ_ligase_lig"/>
    <property type="match status" value="1"/>
</dbReference>
<dbReference type="PANTHER" id="PTHR45674">
    <property type="entry name" value="DNA LIGASE 1/3 FAMILY MEMBER"/>
    <property type="match status" value="1"/>
</dbReference>
<sequence>MADRKGLEPPPGWVSPMLATLTGERFSDPGWIYERKLDGVRCLVHRTGDRVSLYSRNRHELNNSYPELVDALTAQQGDFVLDGEIVAFAGHATSFARLQQRMQVNDPEAARRSNVAVYLYLFDVLRQDGQDLTGVELRERKAILRKLLTYADPLRYTAHRNRDGVAYWEHACRQGWEGVIAKRADSPYANGRSKDWLKFKCVTAQEFVIGGFTDPQGSRSGFGALLVGYYESGELRYAGKVGTGYDQHTLDELGRELAALEQDEPAFAKGNLPRSRVHWVKPRLVGQIAFSEWTRDGRLRHPRFQGLRDDKSAHEVIRERAR</sequence>
<dbReference type="Proteomes" id="UP000295060">
    <property type="component" value="Unassembled WGS sequence"/>
</dbReference>
<dbReference type="InterPro" id="IPR012309">
    <property type="entry name" value="DNA_ligase_ATP-dep_C"/>
</dbReference>
<evidence type="ECO:0000259" key="5">
    <source>
        <dbReference type="PROSITE" id="PS50160"/>
    </source>
</evidence>
<dbReference type="InterPro" id="IPR012340">
    <property type="entry name" value="NA-bd_OB-fold"/>
</dbReference>
<evidence type="ECO:0000313" key="7">
    <source>
        <dbReference type="Proteomes" id="UP000295060"/>
    </source>
</evidence>
<dbReference type="InterPro" id="IPR014146">
    <property type="entry name" value="LigD_ligase_dom"/>
</dbReference>
<comment type="similarity">
    <text evidence="1">Belongs to the ATP-dependent DNA ligase family.</text>
</comment>
<evidence type="ECO:0000256" key="3">
    <source>
        <dbReference type="ARBA" id="ARBA00022598"/>
    </source>
</evidence>